<comment type="caution">
    <text evidence="1">The sequence shown here is derived from an EMBL/GenBank/DDBJ whole genome shotgun (WGS) entry which is preliminary data.</text>
</comment>
<evidence type="ECO:0000313" key="1">
    <source>
        <dbReference type="EMBL" id="MBP2399788.1"/>
    </source>
</evidence>
<name>A0ABS4XTE5_GLUPR</name>
<dbReference type="EMBL" id="JAGIOJ010000001">
    <property type="protein sequence ID" value="MBP2399788.1"/>
    <property type="molecule type" value="Genomic_DNA"/>
</dbReference>
<accession>A0ABS4XTE5</accession>
<protein>
    <submittedName>
        <fullName evidence="1">Uncharacterized protein</fullName>
    </submittedName>
</protein>
<proteinExistence type="predicted"/>
<organism evidence="1 2">
    <name type="scientific">Glutamicibacter protophormiae</name>
    <name type="common">Brevibacterium protophormiae</name>
    <dbReference type="NCBI Taxonomy" id="37930"/>
    <lineage>
        <taxon>Bacteria</taxon>
        <taxon>Bacillati</taxon>
        <taxon>Actinomycetota</taxon>
        <taxon>Actinomycetes</taxon>
        <taxon>Micrococcales</taxon>
        <taxon>Micrococcaceae</taxon>
        <taxon>Glutamicibacter</taxon>
    </lineage>
</organism>
<gene>
    <name evidence="1" type="ORF">JOF39_002869</name>
</gene>
<dbReference type="RefSeq" id="WP_188948357.1">
    <property type="nucleotide sequence ID" value="NZ_BMPH01000006.1"/>
</dbReference>
<reference evidence="1 2" key="1">
    <citation type="submission" date="2021-03" db="EMBL/GenBank/DDBJ databases">
        <title>Sequencing the genomes of 1000 actinobacteria strains.</title>
        <authorList>
            <person name="Klenk H.-P."/>
        </authorList>
    </citation>
    <scope>NUCLEOTIDE SEQUENCE [LARGE SCALE GENOMIC DNA]</scope>
    <source>
        <strain evidence="1 2">DSM 20168</strain>
    </source>
</reference>
<keyword evidence="2" id="KW-1185">Reference proteome</keyword>
<sequence length="46" mass="5291">MALLYELWELVGWSKNHLPPLVKANVYDTARPGCSKRTYDTPRTAK</sequence>
<dbReference type="Proteomes" id="UP001195422">
    <property type="component" value="Unassembled WGS sequence"/>
</dbReference>
<evidence type="ECO:0000313" key="2">
    <source>
        <dbReference type="Proteomes" id="UP001195422"/>
    </source>
</evidence>